<dbReference type="GO" id="GO:0000139">
    <property type="term" value="C:Golgi membrane"/>
    <property type="evidence" value="ECO:0007669"/>
    <property type="project" value="UniProtKB-SubCell"/>
</dbReference>
<feature type="compositionally biased region" description="Basic and acidic residues" evidence="9">
    <location>
        <begin position="1"/>
        <end position="10"/>
    </location>
</feature>
<keyword evidence="2 8" id="KW-0812">Transmembrane</keyword>
<dbReference type="HAMAP" id="MF_03114">
    <property type="entry name" value="Get2"/>
    <property type="match status" value="1"/>
</dbReference>
<dbReference type="GO" id="GO:0043529">
    <property type="term" value="C:GET complex"/>
    <property type="evidence" value="ECO:0007669"/>
    <property type="project" value="UniProtKB-UniRule"/>
</dbReference>
<comment type="caution">
    <text evidence="8">Lacks conserved residue(s) required for the propagation of feature annotation.</text>
</comment>
<comment type="function">
    <text evidence="8">Required for the post-translational delivery of tail-anchored (TA) proteins to the endoplasmic reticulum. Together with GET1, acts as a membrane receptor for soluble GET3, which recognizes and selectively binds the transmembrane domain of TA proteins in the cytosol. The GET complex cooperates with the HDEL receptor ERD2 to mediate the ATP-dependent retrieval of resident ER proteins that contain a C-terminal H-D-E-L retention signal from the Golgi to the ER.</text>
</comment>
<evidence type="ECO:0000256" key="3">
    <source>
        <dbReference type="ARBA" id="ARBA00022824"/>
    </source>
</evidence>
<dbReference type="Proteomes" id="UP000190831">
    <property type="component" value="Chromosome B"/>
</dbReference>
<dbReference type="GO" id="GO:0005789">
    <property type="term" value="C:endoplasmic reticulum membrane"/>
    <property type="evidence" value="ECO:0007669"/>
    <property type="project" value="UniProtKB-SubCell"/>
</dbReference>
<feature type="compositionally biased region" description="Polar residues" evidence="9">
    <location>
        <begin position="24"/>
        <end position="45"/>
    </location>
</feature>
<feature type="transmembrane region" description="Helical" evidence="10">
    <location>
        <begin position="203"/>
        <end position="222"/>
    </location>
</feature>
<feature type="transmembrane region" description="Helical" evidence="10">
    <location>
        <begin position="164"/>
        <end position="183"/>
    </location>
</feature>
<evidence type="ECO:0000313" key="12">
    <source>
        <dbReference type="Proteomes" id="UP000190831"/>
    </source>
</evidence>
<feature type="compositionally biased region" description="Basic residues" evidence="9">
    <location>
        <begin position="11"/>
        <end position="20"/>
    </location>
</feature>
<dbReference type="GO" id="GO:0006890">
    <property type="term" value="P:retrograde vesicle-mediated transport, Golgi to endoplasmic reticulum"/>
    <property type="evidence" value="ECO:0007669"/>
    <property type="project" value="TreeGrafter"/>
</dbReference>
<protein>
    <recommendedName>
        <fullName evidence="8">Golgi to ER traffic protein 2</fullName>
    </recommendedName>
</protein>
<feature type="transmembrane region" description="Helical" evidence="10">
    <location>
        <begin position="268"/>
        <end position="293"/>
    </location>
</feature>
<keyword evidence="7 8" id="KW-0472">Membrane</keyword>
<dbReference type="InterPro" id="IPR028143">
    <property type="entry name" value="Get2/sif1"/>
</dbReference>
<name>A0A1G4M7T1_LACFM</name>
<evidence type="ECO:0000256" key="8">
    <source>
        <dbReference type="HAMAP-Rule" id="MF_03114"/>
    </source>
</evidence>
<dbReference type="OMA" id="QYWDVLS"/>
<accession>A0A1G4M7T1</accession>
<feature type="compositionally biased region" description="Low complexity" evidence="9">
    <location>
        <begin position="77"/>
        <end position="86"/>
    </location>
</feature>
<evidence type="ECO:0000256" key="4">
    <source>
        <dbReference type="ARBA" id="ARBA00022892"/>
    </source>
</evidence>
<evidence type="ECO:0000256" key="1">
    <source>
        <dbReference type="ARBA" id="ARBA00022448"/>
    </source>
</evidence>
<evidence type="ECO:0000256" key="5">
    <source>
        <dbReference type="ARBA" id="ARBA00022989"/>
    </source>
</evidence>
<feature type="topological domain" description="Cytoplasmic" evidence="8">
    <location>
        <begin position="1"/>
        <end position="161"/>
    </location>
</feature>
<proteinExistence type="inferred from homology"/>
<dbReference type="STRING" id="4955.A0A1G4M7T1"/>
<dbReference type="InterPro" id="IPR014802">
    <property type="entry name" value="GET2"/>
</dbReference>
<evidence type="ECO:0000256" key="7">
    <source>
        <dbReference type="ARBA" id="ARBA00023136"/>
    </source>
</evidence>
<keyword evidence="4 8" id="KW-0931">ER-Golgi transport</keyword>
<keyword evidence="5 8" id="KW-1133">Transmembrane helix</keyword>
<dbReference type="OrthoDB" id="4097053at2759"/>
<keyword evidence="1 8" id="KW-0813">Transport</keyword>
<reference evidence="12" key="1">
    <citation type="submission" date="2016-03" db="EMBL/GenBank/DDBJ databases">
        <authorList>
            <person name="Devillers H."/>
        </authorList>
    </citation>
    <scope>NUCLEOTIDE SEQUENCE [LARGE SCALE GENOMIC DNA]</scope>
</reference>
<evidence type="ECO:0000256" key="10">
    <source>
        <dbReference type="SAM" id="Phobius"/>
    </source>
</evidence>
<dbReference type="PANTHER" id="PTHR28263:SF1">
    <property type="entry name" value="GOLGI TO ER TRAFFIC PROTEIN 2"/>
    <property type="match status" value="1"/>
</dbReference>
<keyword evidence="6 8" id="KW-0333">Golgi apparatus</keyword>
<comment type="similarity">
    <text evidence="8">Belongs to the GET2 family.</text>
</comment>
<dbReference type="PANTHER" id="PTHR28263">
    <property type="entry name" value="GOLGI TO ER TRAFFIC PROTEIN 2"/>
    <property type="match status" value="1"/>
</dbReference>
<organism evidence="11 12">
    <name type="scientific">Lachancea fermentati</name>
    <name type="common">Zygosaccharomyces fermentati</name>
    <dbReference type="NCBI Taxonomy" id="4955"/>
    <lineage>
        <taxon>Eukaryota</taxon>
        <taxon>Fungi</taxon>
        <taxon>Dikarya</taxon>
        <taxon>Ascomycota</taxon>
        <taxon>Saccharomycotina</taxon>
        <taxon>Saccharomycetes</taxon>
        <taxon>Saccharomycetales</taxon>
        <taxon>Saccharomycetaceae</taxon>
        <taxon>Lachancea</taxon>
    </lineage>
</organism>
<feature type="region of interest" description="Disordered" evidence="9">
    <location>
        <begin position="1"/>
        <end position="99"/>
    </location>
</feature>
<feature type="topological domain" description="Cytoplasmic" evidence="8">
    <location>
        <begin position="224"/>
        <end position="270"/>
    </location>
</feature>
<dbReference type="Pfam" id="PF08690">
    <property type="entry name" value="GET2"/>
    <property type="match status" value="1"/>
</dbReference>
<feature type="compositionally biased region" description="Low complexity" evidence="9">
    <location>
        <begin position="46"/>
        <end position="56"/>
    </location>
</feature>
<feature type="topological domain" description="Lumenal" evidence="8">
    <location>
        <begin position="292"/>
        <end position="296"/>
    </location>
</feature>
<evidence type="ECO:0000313" key="11">
    <source>
        <dbReference type="EMBL" id="SCV99865.1"/>
    </source>
</evidence>
<keyword evidence="3 8" id="KW-0256">Endoplasmic reticulum</keyword>
<dbReference type="GO" id="GO:0045048">
    <property type="term" value="P:protein insertion into ER membrane"/>
    <property type="evidence" value="ECO:0007669"/>
    <property type="project" value="UniProtKB-UniRule"/>
</dbReference>
<evidence type="ECO:0000256" key="9">
    <source>
        <dbReference type="SAM" id="MobiDB-lite"/>
    </source>
</evidence>
<keyword evidence="12" id="KW-1185">Reference proteome</keyword>
<evidence type="ECO:0000256" key="6">
    <source>
        <dbReference type="ARBA" id="ARBA00023034"/>
    </source>
</evidence>
<evidence type="ECO:0000256" key="2">
    <source>
        <dbReference type="ARBA" id="ARBA00022692"/>
    </source>
</evidence>
<dbReference type="EMBL" id="LT598489">
    <property type="protein sequence ID" value="SCV99865.1"/>
    <property type="molecule type" value="Genomic_DNA"/>
</dbReference>
<dbReference type="AlphaFoldDB" id="A0A1G4M7T1"/>
<comment type="subunit">
    <text evidence="8">Component of the Golgi to ER traffic (GET) complex, which is composed of GET1, GET2 and GET3. Within the complex, GET1 and GET2 form a heterotetramer which is stabilized by phosphatidylinositol binding and which binds to the GET3 homodimer.</text>
</comment>
<sequence>MSELSEAEKRRILRERRQKKFSNGGASSRLNQITGQTEKSFLSTESPLDSRSSTPSTPTPAPTNNEQSTKQMEELLASISAPSSASKGNKPKSEGSSNPQMDLFAQLAKMQQSDANESTPDTPDIFAQLLKSVQQQESAQSSSEPPADAAMIEAHNKKVNKLKAFTVLIKWLFFLTPYIIYITNPAHNVVGSSLLDSMLKRSNFFTVFTSFEVVAISVYYQILLSVEKSHKVNTLQSNSKILQLVSMVPEGLIPIRDLRGKASLALQYWDVLSMYLTDLCFALVLMGVLHRFYYAF</sequence>
<comment type="subcellular location">
    <subcellularLocation>
        <location evidence="8">Endoplasmic reticulum membrane</location>
        <topology evidence="8">Multi-pass membrane protein</topology>
    </subcellularLocation>
    <subcellularLocation>
        <location evidence="8">Golgi apparatus membrane</location>
        <topology evidence="8">Multi-pass membrane protein</topology>
    </subcellularLocation>
</comment>
<gene>
    <name evidence="8" type="primary">GET2</name>
    <name evidence="11" type="ORF">LAFE_0B04214G</name>
</gene>